<reference evidence="3 4" key="1">
    <citation type="journal article" date="2013" name="Genome Announc.">
        <title>Genome Sequence of Sporolactobacillus laevolacticus DSM442, an Efficient Polymer-Grade D-Lactate Producer from Agricultural Waste Cottonseed as a Nitrogen Source.</title>
        <authorList>
            <person name="Wang H."/>
            <person name="Wang L."/>
            <person name="Ju J."/>
            <person name="Yu B."/>
            <person name="Ma Y."/>
        </authorList>
    </citation>
    <scope>NUCLEOTIDE SEQUENCE [LARGE SCALE GENOMIC DNA]</scope>
    <source>
        <strain evidence="3 4">DSM 442</strain>
    </source>
</reference>
<sequence>MRILVTGAAGFIGSHLCERLLQIKDHHVIGVDTLMNNSKIKQRNLGTLLKNPRFHFHNVHLLNTNLSPLLKDIDVVYHMSGVPGVRSSWGSDFDQYVASNILVTHKLLEACRELPLKKFIYISTSSVYGEKKGKVSENALPEPLSPNGVSKLSGENLCRVYQENEGIPIVILRYFSVYGPRQYPDMAFHRLIHHILQRKPIQIYGDGKQTRDFTYVGDCVEGTLSVLYTNKVIGETINIGGTERASILEVTNMIKKILNAKIQINFIEQPKGEPKHTWADLSKARSLLNYQPIISLKSGLEKEINDLKLFYKEG</sequence>
<evidence type="ECO:0000256" key="1">
    <source>
        <dbReference type="ARBA" id="ARBA00007637"/>
    </source>
</evidence>
<dbReference type="EMBL" id="AWTC01000008">
    <property type="protein sequence ID" value="EST11879.1"/>
    <property type="molecule type" value="Genomic_DNA"/>
</dbReference>
<dbReference type="InterPro" id="IPR036291">
    <property type="entry name" value="NAD(P)-bd_dom_sf"/>
</dbReference>
<dbReference type="SUPFAM" id="SSF51735">
    <property type="entry name" value="NAD(P)-binding Rossmann-fold domains"/>
    <property type="match status" value="1"/>
</dbReference>
<accession>V6J583</accession>
<dbReference type="RefSeq" id="WP_023510161.1">
    <property type="nucleotide sequence ID" value="NZ_AWTC01000008.1"/>
</dbReference>
<evidence type="ECO:0000313" key="4">
    <source>
        <dbReference type="Proteomes" id="UP000018296"/>
    </source>
</evidence>
<dbReference type="Proteomes" id="UP000018296">
    <property type="component" value="Unassembled WGS sequence"/>
</dbReference>
<dbReference type="Gene3D" id="3.40.50.720">
    <property type="entry name" value="NAD(P)-binding Rossmann-like Domain"/>
    <property type="match status" value="1"/>
</dbReference>
<gene>
    <name evidence="3" type="ORF">P343_09515</name>
</gene>
<evidence type="ECO:0000313" key="3">
    <source>
        <dbReference type="EMBL" id="EST11879.1"/>
    </source>
</evidence>
<organism evidence="3 4">
    <name type="scientific">Sporolactobacillus laevolacticus DSM 442</name>
    <dbReference type="NCBI Taxonomy" id="1395513"/>
    <lineage>
        <taxon>Bacteria</taxon>
        <taxon>Bacillati</taxon>
        <taxon>Bacillota</taxon>
        <taxon>Bacilli</taxon>
        <taxon>Bacillales</taxon>
        <taxon>Sporolactobacillaceae</taxon>
        <taxon>Sporolactobacillus</taxon>
    </lineage>
</organism>
<dbReference type="PANTHER" id="PTHR43000">
    <property type="entry name" value="DTDP-D-GLUCOSE 4,6-DEHYDRATASE-RELATED"/>
    <property type="match status" value="1"/>
</dbReference>
<dbReference type="STRING" id="1395513.P343_09515"/>
<proteinExistence type="inferred from homology"/>
<name>V6J583_9BACL</name>
<protein>
    <submittedName>
        <fullName evidence="3">UDP-glucose epimerase</fullName>
    </submittedName>
</protein>
<feature type="domain" description="NAD-dependent epimerase/dehydratase" evidence="2">
    <location>
        <begin position="3"/>
        <end position="240"/>
    </location>
</feature>
<dbReference type="Pfam" id="PF01370">
    <property type="entry name" value="Epimerase"/>
    <property type="match status" value="1"/>
</dbReference>
<comment type="similarity">
    <text evidence="1">Belongs to the NAD(P)-dependent epimerase/dehydratase family.</text>
</comment>
<keyword evidence="4" id="KW-1185">Reference proteome</keyword>
<comment type="caution">
    <text evidence="3">The sequence shown here is derived from an EMBL/GenBank/DDBJ whole genome shotgun (WGS) entry which is preliminary data.</text>
</comment>
<dbReference type="OrthoDB" id="9811743at2"/>
<dbReference type="eggNOG" id="COG0451">
    <property type="taxonomic scope" value="Bacteria"/>
</dbReference>
<evidence type="ECO:0000259" key="2">
    <source>
        <dbReference type="Pfam" id="PF01370"/>
    </source>
</evidence>
<dbReference type="PATRIC" id="fig|1395513.3.peg.1921"/>
<dbReference type="InterPro" id="IPR001509">
    <property type="entry name" value="Epimerase_deHydtase"/>
</dbReference>
<dbReference type="PRINTS" id="PR01713">
    <property type="entry name" value="NUCEPIMERASE"/>
</dbReference>
<dbReference type="AlphaFoldDB" id="V6J583"/>